<organism evidence="3 4">
    <name type="scientific">Nonomuraea solani</name>
    <dbReference type="NCBI Taxonomy" id="1144553"/>
    <lineage>
        <taxon>Bacteria</taxon>
        <taxon>Bacillati</taxon>
        <taxon>Actinomycetota</taxon>
        <taxon>Actinomycetes</taxon>
        <taxon>Streptosporangiales</taxon>
        <taxon>Streptosporangiaceae</taxon>
        <taxon>Nonomuraea</taxon>
    </lineage>
</organism>
<keyword evidence="2" id="KW-0472">Membrane</keyword>
<evidence type="ECO:0000313" key="3">
    <source>
        <dbReference type="EMBL" id="SEG91670.1"/>
    </source>
</evidence>
<feature type="region of interest" description="Disordered" evidence="1">
    <location>
        <begin position="80"/>
        <end position="109"/>
    </location>
</feature>
<reference evidence="3 4" key="1">
    <citation type="submission" date="2016-10" db="EMBL/GenBank/DDBJ databases">
        <authorList>
            <person name="de Groot N.N."/>
        </authorList>
    </citation>
    <scope>NUCLEOTIDE SEQUENCE [LARGE SCALE GENOMIC DNA]</scope>
    <source>
        <strain evidence="3 4">CGMCC 4.7037</strain>
    </source>
</reference>
<keyword evidence="4" id="KW-1185">Reference proteome</keyword>
<feature type="transmembrane region" description="Helical" evidence="2">
    <location>
        <begin position="48"/>
        <end position="72"/>
    </location>
</feature>
<dbReference type="RefSeq" id="WP_103958685.1">
    <property type="nucleotide sequence ID" value="NZ_FNVT01000007.1"/>
</dbReference>
<evidence type="ECO:0000256" key="2">
    <source>
        <dbReference type="SAM" id="Phobius"/>
    </source>
</evidence>
<proteinExistence type="predicted"/>
<accession>A0A1H6E229</accession>
<keyword evidence="2" id="KW-1133">Transmembrane helix</keyword>
<evidence type="ECO:0000313" key="4">
    <source>
        <dbReference type="Proteomes" id="UP000236732"/>
    </source>
</evidence>
<dbReference type="Proteomes" id="UP000236732">
    <property type="component" value="Unassembled WGS sequence"/>
</dbReference>
<keyword evidence="2" id="KW-0812">Transmembrane</keyword>
<protein>
    <submittedName>
        <fullName evidence="3">Uncharacterized protein</fullName>
    </submittedName>
</protein>
<dbReference type="AlphaFoldDB" id="A0A1H6E229"/>
<dbReference type="EMBL" id="FNVT01000007">
    <property type="protein sequence ID" value="SEG91670.1"/>
    <property type="molecule type" value="Genomic_DNA"/>
</dbReference>
<name>A0A1H6E229_9ACTN</name>
<dbReference type="OrthoDB" id="3532023at2"/>
<evidence type="ECO:0000256" key="1">
    <source>
        <dbReference type="SAM" id="MobiDB-lite"/>
    </source>
</evidence>
<sequence>MTASPCARCGTPVLPDRQAAGFWVDRWNGRFCGGDQRFPHQAASRGPVPWIITGCVAAVAVLLGAAVLVIVLNGGQRDDPAAGQAARTWAPDATPAPKPSVTRAPEAPVPCDPALERGFSCFPAAYQGPALLRRIAKAMKWTCYRAGQKDRSGTKLRNAECQGVNTVDQPYTRRVSLGYEAPPNKDDGTMKEVVIVASTQAVNQGTTVKNTTRLGTDAFDIAVTHLWPANKALRKEANRALAKLQRDCAPSGMSEKVRLSVGYDISCSVPTPISVRHDDGEVVTTITQILRIDAPIDAYGD</sequence>
<gene>
    <name evidence="3" type="ORF">SAMN05444920_107325</name>
</gene>